<evidence type="ECO:0000256" key="2">
    <source>
        <dbReference type="ARBA" id="ARBA00023002"/>
    </source>
</evidence>
<keyword evidence="2" id="KW-0560">Oxidoreductase</keyword>
<name>A0A2C9LQF4_BIOGL</name>
<evidence type="ECO:0000256" key="1">
    <source>
        <dbReference type="ARBA" id="ARBA00007406"/>
    </source>
</evidence>
<dbReference type="EnsemblMetazoa" id="BGLB033611-RA">
    <property type="protein sequence ID" value="BGLB033611-PA"/>
    <property type="gene ID" value="BGLB033611"/>
</dbReference>
<dbReference type="Pfam" id="PF02800">
    <property type="entry name" value="Gp_dh_C"/>
    <property type="match status" value="1"/>
</dbReference>
<dbReference type="VEuPathDB" id="VectorBase:BGLAX_028964"/>
<dbReference type="Gene3D" id="3.40.50.720">
    <property type="entry name" value="NAD(P)-binding Rossmann-like Domain"/>
    <property type="match status" value="1"/>
</dbReference>
<dbReference type="Gene3D" id="3.30.360.10">
    <property type="entry name" value="Dihydrodipicolinate Reductase, domain 2"/>
    <property type="match status" value="1"/>
</dbReference>
<protein>
    <recommendedName>
        <fullName evidence="4">Glyceraldehyde 3-phosphate dehydrogenase catalytic domain-containing protein</fullName>
    </recommendedName>
</protein>
<dbReference type="SUPFAM" id="SSF55347">
    <property type="entry name" value="Glyceraldehyde-3-phosphate dehydrogenase-like, C-terminal domain"/>
    <property type="match status" value="1"/>
</dbReference>
<accession>A0A2C9LQF4</accession>
<dbReference type="PRINTS" id="PR00078">
    <property type="entry name" value="G3PDHDRGNASE"/>
</dbReference>
<feature type="domain" description="Glyceraldehyde 3-phosphate dehydrogenase catalytic" evidence="4">
    <location>
        <begin position="1"/>
        <end position="109"/>
    </location>
</feature>
<dbReference type="InterPro" id="IPR020831">
    <property type="entry name" value="GlycerAld/Erythrose_P_DH"/>
</dbReference>
<dbReference type="GO" id="GO:0004365">
    <property type="term" value="F:glyceraldehyde-3-phosphate dehydrogenase (NAD+) (phosphorylating) activity"/>
    <property type="evidence" value="ECO:0007669"/>
    <property type="project" value="UniProtKB-EC"/>
</dbReference>
<evidence type="ECO:0000259" key="4">
    <source>
        <dbReference type="Pfam" id="PF02800"/>
    </source>
</evidence>
<comment type="similarity">
    <text evidence="1">Belongs to the glyceraldehyde-3-phosphate dehydrogenase family.</text>
</comment>
<evidence type="ECO:0000313" key="6">
    <source>
        <dbReference type="Proteomes" id="UP000076420"/>
    </source>
</evidence>
<gene>
    <name evidence="5" type="primary">106074115</name>
</gene>
<comment type="catalytic activity">
    <reaction evidence="3">
        <text>D-glyceraldehyde 3-phosphate + phosphate + NAD(+) = (2R)-3-phospho-glyceroyl phosphate + NADH + H(+)</text>
        <dbReference type="Rhea" id="RHEA:10300"/>
        <dbReference type="ChEBI" id="CHEBI:15378"/>
        <dbReference type="ChEBI" id="CHEBI:43474"/>
        <dbReference type="ChEBI" id="CHEBI:57540"/>
        <dbReference type="ChEBI" id="CHEBI:57604"/>
        <dbReference type="ChEBI" id="CHEBI:57945"/>
        <dbReference type="ChEBI" id="CHEBI:59776"/>
        <dbReference type="EC" id="1.2.1.12"/>
    </reaction>
</comment>
<dbReference type="AlphaFoldDB" id="A0A2C9LQF4"/>
<organism evidence="5 6">
    <name type="scientific">Biomphalaria glabrata</name>
    <name type="common">Bloodfluke planorb</name>
    <name type="synonym">Freshwater snail</name>
    <dbReference type="NCBI Taxonomy" id="6526"/>
    <lineage>
        <taxon>Eukaryota</taxon>
        <taxon>Metazoa</taxon>
        <taxon>Spiralia</taxon>
        <taxon>Lophotrochozoa</taxon>
        <taxon>Mollusca</taxon>
        <taxon>Gastropoda</taxon>
        <taxon>Heterobranchia</taxon>
        <taxon>Euthyneura</taxon>
        <taxon>Panpulmonata</taxon>
        <taxon>Hygrophila</taxon>
        <taxon>Lymnaeoidea</taxon>
        <taxon>Planorbidae</taxon>
        <taxon>Biomphalaria</taxon>
    </lineage>
</organism>
<dbReference type="PANTHER" id="PTHR43148">
    <property type="entry name" value="GLYCERALDEHYDE-3-PHOSPHATE DEHYDROGENASE 2"/>
    <property type="match status" value="1"/>
</dbReference>
<sequence>MIPTSTGAAKNIGTIFKHLNGKISGLAIRVPTPTVSMVDFVFLAKNPVSVDQINNVMINASKSDLSGVLGACDDPVVSSDFIGNVNSAVVDLGLTSVINNNLCKVIAWYDNELAFAVRMLDICEF</sequence>
<evidence type="ECO:0000313" key="5">
    <source>
        <dbReference type="EnsemblMetazoa" id="BGLB033611-PA"/>
    </source>
</evidence>
<dbReference type="STRING" id="6526.A0A2C9LQF4"/>
<dbReference type="InterPro" id="IPR020829">
    <property type="entry name" value="GlycerAld_3-P_DH_cat"/>
</dbReference>
<dbReference type="VEuPathDB" id="VectorBase:BGLB033611"/>
<reference evidence="5" key="1">
    <citation type="submission" date="2020-05" db="UniProtKB">
        <authorList>
            <consortium name="EnsemblMetazoa"/>
        </authorList>
    </citation>
    <scope>IDENTIFICATION</scope>
    <source>
        <strain evidence="5">BB02</strain>
    </source>
</reference>
<evidence type="ECO:0000256" key="3">
    <source>
        <dbReference type="ARBA" id="ARBA00047698"/>
    </source>
</evidence>
<dbReference type="Proteomes" id="UP000076420">
    <property type="component" value="Unassembled WGS sequence"/>
</dbReference>
<proteinExistence type="inferred from homology"/>
<dbReference type="KEGG" id="bgt:106074115"/>